<feature type="transmembrane region" description="Helical" evidence="1">
    <location>
        <begin position="159"/>
        <end position="182"/>
    </location>
</feature>
<evidence type="ECO:0000256" key="1">
    <source>
        <dbReference type="SAM" id="Phobius"/>
    </source>
</evidence>
<sequence length="247" mass="26996">MFLNVFSASNSNLSRVETFMDQLPQRDSGDRFSLGTQNLLVFIILGRCGNIIIVLEISQVVQFWQQTYTHTQNTLDLVHIGFPMTTGCMSSISSTSLIILSGPNICTSFIMAVCTLSLLSFFLSVPWLFCLLRPCLWSFAIRSPVDSAASFLLSAPMAWLYDSAISGACSSASVIPAFFPFFTPKQIKTIIRVRATTPTLAPIMMESQFVLGAGGTREPFAITLSGVLKNKTVSTGSPLESFTENET</sequence>
<name>A0AA86P627_9EUKA</name>
<accession>A0AA86P627</accession>
<keyword evidence="1" id="KW-0812">Transmembrane</keyword>
<feature type="transmembrane region" description="Helical" evidence="1">
    <location>
        <begin position="39"/>
        <end position="60"/>
    </location>
</feature>
<organism evidence="2">
    <name type="scientific">Hexamita inflata</name>
    <dbReference type="NCBI Taxonomy" id="28002"/>
    <lineage>
        <taxon>Eukaryota</taxon>
        <taxon>Metamonada</taxon>
        <taxon>Diplomonadida</taxon>
        <taxon>Hexamitidae</taxon>
        <taxon>Hexamitinae</taxon>
        <taxon>Hexamita</taxon>
    </lineage>
</organism>
<feature type="transmembrane region" description="Helical" evidence="1">
    <location>
        <begin position="109"/>
        <end position="129"/>
    </location>
</feature>
<reference evidence="3 4" key="2">
    <citation type="submission" date="2024-07" db="EMBL/GenBank/DDBJ databases">
        <authorList>
            <person name="Akdeniz Z."/>
        </authorList>
    </citation>
    <scope>NUCLEOTIDE SEQUENCE [LARGE SCALE GENOMIC DNA]</scope>
</reference>
<dbReference type="Proteomes" id="UP001642409">
    <property type="component" value="Unassembled WGS sequence"/>
</dbReference>
<dbReference type="AlphaFoldDB" id="A0AA86P627"/>
<evidence type="ECO:0000313" key="2">
    <source>
        <dbReference type="EMBL" id="CAI9930917.1"/>
    </source>
</evidence>
<reference evidence="2" key="1">
    <citation type="submission" date="2023-06" db="EMBL/GenBank/DDBJ databases">
        <authorList>
            <person name="Kurt Z."/>
        </authorList>
    </citation>
    <scope>NUCLEOTIDE SEQUENCE</scope>
</reference>
<comment type="caution">
    <text evidence="2">The sequence shown here is derived from an EMBL/GenBank/DDBJ whole genome shotgun (WGS) entry which is preliminary data.</text>
</comment>
<dbReference type="EMBL" id="CAXDID020000485">
    <property type="protein sequence ID" value="CAL6096378.1"/>
    <property type="molecule type" value="Genomic_DNA"/>
</dbReference>
<keyword evidence="1" id="KW-0472">Membrane</keyword>
<dbReference type="EMBL" id="CATOUU010000466">
    <property type="protein sequence ID" value="CAI9930917.1"/>
    <property type="molecule type" value="Genomic_DNA"/>
</dbReference>
<keyword evidence="1" id="KW-1133">Transmembrane helix</keyword>
<evidence type="ECO:0000313" key="4">
    <source>
        <dbReference type="Proteomes" id="UP001642409"/>
    </source>
</evidence>
<keyword evidence="4" id="KW-1185">Reference proteome</keyword>
<protein>
    <submittedName>
        <fullName evidence="3">Hypothetical_protein</fullName>
    </submittedName>
</protein>
<feature type="transmembrane region" description="Helical" evidence="1">
    <location>
        <begin position="80"/>
        <end position="102"/>
    </location>
</feature>
<evidence type="ECO:0000313" key="3">
    <source>
        <dbReference type="EMBL" id="CAL6096378.1"/>
    </source>
</evidence>
<proteinExistence type="predicted"/>
<gene>
    <name evidence="2" type="ORF">HINF_LOCUS18562</name>
    <name evidence="3" type="ORF">HINF_LOCUS68401</name>
</gene>